<dbReference type="InterPro" id="IPR016688">
    <property type="entry name" value="MscS-like_plants/fungi"/>
</dbReference>
<keyword evidence="12" id="KW-1185">Reference proteome</keyword>
<organism evidence="11 12">
    <name type="scientific">[Torrubiella] hemipterigena</name>
    <dbReference type="NCBI Taxonomy" id="1531966"/>
    <lineage>
        <taxon>Eukaryota</taxon>
        <taxon>Fungi</taxon>
        <taxon>Dikarya</taxon>
        <taxon>Ascomycota</taxon>
        <taxon>Pezizomycotina</taxon>
        <taxon>Sordariomycetes</taxon>
        <taxon>Hypocreomycetidae</taxon>
        <taxon>Hypocreales</taxon>
        <taxon>Clavicipitaceae</taxon>
        <taxon>Clavicipitaceae incertae sedis</taxon>
        <taxon>'Torrubiella' clade</taxon>
    </lineage>
</organism>
<dbReference type="OrthoDB" id="544685at2759"/>
<dbReference type="GO" id="GO:0006874">
    <property type="term" value="P:intracellular calcium ion homeostasis"/>
    <property type="evidence" value="ECO:0007669"/>
    <property type="project" value="TreeGrafter"/>
</dbReference>
<dbReference type="PANTHER" id="PTHR31323:SF15">
    <property type="entry name" value="MECHANOSENSITIVE ION CHANNEL PROTEIN MSY1"/>
    <property type="match status" value="1"/>
</dbReference>
<dbReference type="Pfam" id="PF00924">
    <property type="entry name" value="MS_channel_2nd"/>
    <property type="match status" value="1"/>
</dbReference>
<feature type="transmembrane region" description="Helical" evidence="9">
    <location>
        <begin position="161"/>
        <end position="179"/>
    </location>
</feature>
<dbReference type="InterPro" id="IPR010920">
    <property type="entry name" value="LSM_dom_sf"/>
</dbReference>
<evidence type="ECO:0000256" key="8">
    <source>
        <dbReference type="SAM" id="MobiDB-lite"/>
    </source>
</evidence>
<feature type="compositionally biased region" description="Polar residues" evidence="8">
    <location>
        <begin position="722"/>
        <end position="731"/>
    </location>
</feature>
<dbReference type="InterPro" id="IPR058650">
    <property type="entry name" value="Msy1/2-like"/>
</dbReference>
<dbReference type="GO" id="GO:0005789">
    <property type="term" value="C:endoplasmic reticulum membrane"/>
    <property type="evidence" value="ECO:0007669"/>
    <property type="project" value="UniProtKB-SubCell"/>
</dbReference>
<feature type="compositionally biased region" description="Low complexity" evidence="8">
    <location>
        <begin position="710"/>
        <end position="721"/>
    </location>
</feature>
<evidence type="ECO:0000256" key="6">
    <source>
        <dbReference type="ARBA" id="ARBA00023136"/>
    </source>
</evidence>
<dbReference type="InterPro" id="IPR011992">
    <property type="entry name" value="EF-hand-dom_pair"/>
</dbReference>
<dbReference type="Proteomes" id="UP000039046">
    <property type="component" value="Unassembled WGS sequence"/>
</dbReference>
<feature type="region of interest" description="Disordered" evidence="8">
    <location>
        <begin position="1"/>
        <end position="27"/>
    </location>
</feature>
<dbReference type="Gene3D" id="2.30.30.60">
    <property type="match status" value="1"/>
</dbReference>
<evidence type="ECO:0000256" key="3">
    <source>
        <dbReference type="ARBA" id="ARBA00022692"/>
    </source>
</evidence>
<sequence>MAAPSHQRYNSVDDMDEKDSVPHSLDTFNTFSEIELQEHQKESRSPAAQHADMTALNDDLELLRAERLISNQEHDMRRSFSKTRNHNPEPEDAFNQLNLPESTAKKRNENAALYKLWRFVRKFPRLIRYFVYMLPGAALLLIPVLLGYFRYDKGEKNVGGVYLMWFGIWLEIMWCSLWVSRMISSLLPHILYGVTKAVGSTSPKKWRDIGAQLDLHLAMFLWFLANIISFKPTTSGHNVSSGDDEPWIDYVFKVIIALFVLATLNFVEKIIIQWIATSFHQRTYATRIENNKGDIKQLVQLFEYAKGKLEHSDAFWQGNLERNSGMQTPLRALHQNARQVLGKVGYVANKVGNDLIGRKVDDNHPQKIVVELLRNTASSHTLARLLYRSLKREDRDTIHPEDMKEVFQSDEEVDAAFGVFDKDMNGDISLDEFEAVCNEIHLEKKAIAASLKDLDSVVQKLDKVFLFVILVISIIVFISILSNSAAAGLASAGTSVLGLAWMLQATAQEFLQSIIFVFVKHPFDVGDRVTIYGSTGDKMTGDDYYVTEISLLYTEFKKMQGHMVQAPNSILNNLFILNQRRSNGLADVIPLEMRFGTSAEQIEELKSRMLDFCLDNKRDYQSSIISEMTGIDSVRSAKMNIIFFHKSNFQNELLRLNRHNKFVTELMYQMVQVGIQAPVRIEPGGSREHPMFWANMPAPPAYGKEQEHAPSPSVGPQVGSSMRRTTTQSSNRPERFQILENEAGAGFQDVFESRRETALAQRMAAIREKEIASIKHTTEASPRASTTSAHLAPAESHDSHGRGRIFNRPRSKTNAQQGDMV</sequence>
<feature type="region of interest" description="Disordered" evidence="8">
    <location>
        <begin position="775"/>
        <end position="821"/>
    </location>
</feature>
<evidence type="ECO:0000256" key="4">
    <source>
        <dbReference type="ARBA" id="ARBA00022837"/>
    </source>
</evidence>
<gene>
    <name evidence="11" type="ORF">VHEMI05583</name>
</gene>
<dbReference type="STRING" id="1531966.A0A0A1THF4"/>
<name>A0A0A1THF4_9HYPO</name>
<keyword evidence="4" id="KW-0106">Calcium</keyword>
<feature type="transmembrane region" description="Helical" evidence="9">
    <location>
        <begin position="126"/>
        <end position="149"/>
    </location>
</feature>
<dbReference type="SUPFAM" id="SSF50182">
    <property type="entry name" value="Sm-like ribonucleoproteins"/>
    <property type="match status" value="1"/>
</dbReference>
<feature type="compositionally biased region" description="Basic residues" evidence="8">
    <location>
        <begin position="802"/>
        <end position="811"/>
    </location>
</feature>
<evidence type="ECO:0000256" key="2">
    <source>
        <dbReference type="ARBA" id="ARBA00008017"/>
    </source>
</evidence>
<feature type="region of interest" description="Disordered" evidence="8">
    <location>
        <begin position="75"/>
        <end position="101"/>
    </location>
</feature>
<feature type="region of interest" description="Disordered" evidence="8">
    <location>
        <begin position="697"/>
        <end position="734"/>
    </location>
</feature>
<dbReference type="InterPro" id="IPR018247">
    <property type="entry name" value="EF_Hand_1_Ca_BS"/>
</dbReference>
<dbReference type="PIRSF" id="PIRSF017209">
    <property type="entry name" value="Memb_At2g17000_prd"/>
    <property type="match status" value="1"/>
</dbReference>
<dbReference type="EMBL" id="CDHN01000003">
    <property type="protein sequence ID" value="CEJ89758.1"/>
    <property type="molecule type" value="Genomic_DNA"/>
</dbReference>
<evidence type="ECO:0000256" key="9">
    <source>
        <dbReference type="SAM" id="Phobius"/>
    </source>
</evidence>
<keyword evidence="6 7" id="KW-0472">Membrane</keyword>
<comment type="subcellular location">
    <subcellularLocation>
        <location evidence="1">Endomembrane system</location>
        <topology evidence="1">Multi-pass membrane protein</topology>
    </subcellularLocation>
    <subcellularLocation>
        <location evidence="7">Endoplasmic reticulum membrane</location>
    </subcellularLocation>
</comment>
<proteinExistence type="inferred from homology"/>
<dbReference type="Pfam" id="PF25886">
    <property type="entry name" value="Msy1"/>
    <property type="match status" value="1"/>
</dbReference>
<dbReference type="PROSITE" id="PS50222">
    <property type="entry name" value="EF_HAND_2"/>
    <property type="match status" value="1"/>
</dbReference>
<dbReference type="PANTHER" id="PTHR31323">
    <property type="entry name" value="MECHANOSENSITIVE ION CHANNEL PROTEIN MSY2"/>
    <property type="match status" value="1"/>
</dbReference>
<accession>A0A0A1THF4</accession>
<feature type="compositionally biased region" description="Polar residues" evidence="8">
    <location>
        <begin position="779"/>
        <end position="789"/>
    </location>
</feature>
<dbReference type="Gene3D" id="1.10.238.10">
    <property type="entry name" value="EF-hand"/>
    <property type="match status" value="1"/>
</dbReference>
<dbReference type="HOGENOM" id="CLU_010480_1_0_1"/>
<feature type="transmembrane region" description="Helical" evidence="9">
    <location>
        <begin position="213"/>
        <end position="230"/>
    </location>
</feature>
<evidence type="ECO:0000313" key="12">
    <source>
        <dbReference type="Proteomes" id="UP000039046"/>
    </source>
</evidence>
<evidence type="ECO:0000259" key="10">
    <source>
        <dbReference type="PROSITE" id="PS50222"/>
    </source>
</evidence>
<dbReference type="InterPro" id="IPR002048">
    <property type="entry name" value="EF_hand_dom"/>
</dbReference>
<dbReference type="AlphaFoldDB" id="A0A0A1THF4"/>
<keyword evidence="3 9" id="KW-0812">Transmembrane</keyword>
<dbReference type="SUPFAM" id="SSF47473">
    <property type="entry name" value="EF-hand"/>
    <property type="match status" value="1"/>
</dbReference>
<comment type="similarity">
    <text evidence="2 7">Belongs to the MscS (TC 1.A.23) family.</text>
</comment>
<feature type="transmembrane region" description="Helical" evidence="9">
    <location>
        <begin position="250"/>
        <end position="267"/>
    </location>
</feature>
<evidence type="ECO:0000313" key="11">
    <source>
        <dbReference type="EMBL" id="CEJ89758.1"/>
    </source>
</evidence>
<reference evidence="11 12" key="1">
    <citation type="journal article" date="2015" name="Genome Announc.">
        <title>Draft Genome Sequence and Gene Annotation of the Entomopathogenic Fungus Verticillium hemipterigenum.</title>
        <authorList>
            <person name="Horn F."/>
            <person name="Habel A."/>
            <person name="Scharf D.H."/>
            <person name="Dworschak J."/>
            <person name="Brakhage A.A."/>
            <person name="Guthke R."/>
            <person name="Hertweck C."/>
            <person name="Linde J."/>
        </authorList>
    </citation>
    <scope>NUCLEOTIDE SEQUENCE [LARGE SCALE GENOMIC DNA]</scope>
</reference>
<feature type="compositionally biased region" description="Polar residues" evidence="8">
    <location>
        <begin position="812"/>
        <end position="821"/>
    </location>
</feature>
<dbReference type="GO" id="GO:0005509">
    <property type="term" value="F:calcium ion binding"/>
    <property type="evidence" value="ECO:0007669"/>
    <property type="project" value="InterPro"/>
</dbReference>
<keyword evidence="7" id="KW-0256">Endoplasmic reticulum</keyword>
<dbReference type="InterPro" id="IPR023408">
    <property type="entry name" value="MscS_beta-dom_sf"/>
</dbReference>
<keyword evidence="5 9" id="KW-1133">Transmembrane helix</keyword>
<evidence type="ECO:0000256" key="5">
    <source>
        <dbReference type="ARBA" id="ARBA00022989"/>
    </source>
</evidence>
<dbReference type="SMART" id="SM00054">
    <property type="entry name" value="EFh"/>
    <property type="match status" value="1"/>
</dbReference>
<evidence type="ECO:0000256" key="7">
    <source>
        <dbReference type="PIRNR" id="PIRNR017209"/>
    </source>
</evidence>
<dbReference type="PROSITE" id="PS00018">
    <property type="entry name" value="EF_HAND_1"/>
    <property type="match status" value="1"/>
</dbReference>
<feature type="transmembrane region" description="Helical" evidence="9">
    <location>
        <begin position="464"/>
        <end position="481"/>
    </location>
</feature>
<protein>
    <recommendedName>
        <fullName evidence="7">Mechanosensitive ion channel protein</fullName>
    </recommendedName>
</protein>
<feature type="domain" description="EF-hand" evidence="10">
    <location>
        <begin position="408"/>
        <end position="443"/>
    </location>
</feature>
<dbReference type="InterPro" id="IPR006685">
    <property type="entry name" value="MscS_channel_2nd"/>
</dbReference>
<evidence type="ECO:0000256" key="1">
    <source>
        <dbReference type="ARBA" id="ARBA00004127"/>
    </source>
</evidence>
<dbReference type="GO" id="GO:0005262">
    <property type="term" value="F:calcium channel activity"/>
    <property type="evidence" value="ECO:0007669"/>
    <property type="project" value="TreeGrafter"/>
</dbReference>